<sequence length="195" mass="23237">MISNEFNGHIDLGYSEDQIVEAIKTNDEKIIGNLVKKLMPIKHYHNCWNHKLYTAEDKEEFYAQTWMVVIVKIKENRYAKDNFVGYFSRIHRNIWLNFCRNQGRRIPVNLFDNIYGETEFDLYHQIFGDERYGFVEECLKKLSVVCQKILDLLYSKKMSYEDICNVVKLKTPGSARVRKFNCIKQLKKCVRKSMN</sequence>
<dbReference type="SUPFAM" id="SSF88659">
    <property type="entry name" value="Sigma3 and sigma4 domains of RNA polymerase sigma factors"/>
    <property type="match status" value="1"/>
</dbReference>
<dbReference type="InterPro" id="IPR013324">
    <property type="entry name" value="RNA_pol_sigma_r3/r4-like"/>
</dbReference>
<dbReference type="EMBL" id="JAUJEA010000011">
    <property type="protein sequence ID" value="MDN5204526.1"/>
    <property type="molecule type" value="Genomic_DNA"/>
</dbReference>
<reference evidence="1" key="1">
    <citation type="submission" date="2023-06" db="EMBL/GenBank/DDBJ databases">
        <title>Genomic of Parafulvivirga corallium.</title>
        <authorList>
            <person name="Wang G."/>
        </authorList>
    </citation>
    <scope>NUCLEOTIDE SEQUENCE</scope>
    <source>
        <strain evidence="1">BMA10</strain>
    </source>
</reference>
<comment type="caution">
    <text evidence="1">The sequence shown here is derived from an EMBL/GenBank/DDBJ whole genome shotgun (WGS) entry which is preliminary data.</text>
</comment>
<evidence type="ECO:0000313" key="2">
    <source>
        <dbReference type="Proteomes" id="UP001172082"/>
    </source>
</evidence>
<name>A0ABT8KUR6_9BACT</name>
<keyword evidence="2" id="KW-1185">Reference proteome</keyword>
<accession>A0ABT8KUR6</accession>
<dbReference type="Gene3D" id="1.10.1740.10">
    <property type="match status" value="1"/>
</dbReference>
<dbReference type="RefSeq" id="WP_346754546.1">
    <property type="nucleotide sequence ID" value="NZ_JAUJEA010000011.1"/>
</dbReference>
<dbReference type="SUPFAM" id="SSF88946">
    <property type="entry name" value="Sigma2 domain of RNA polymerase sigma factors"/>
    <property type="match status" value="1"/>
</dbReference>
<proteinExistence type="predicted"/>
<dbReference type="Gene3D" id="1.10.10.10">
    <property type="entry name" value="Winged helix-like DNA-binding domain superfamily/Winged helix DNA-binding domain"/>
    <property type="match status" value="1"/>
</dbReference>
<dbReference type="InterPro" id="IPR036388">
    <property type="entry name" value="WH-like_DNA-bd_sf"/>
</dbReference>
<gene>
    <name evidence="1" type="ORF">QQ008_24250</name>
</gene>
<dbReference type="Proteomes" id="UP001172082">
    <property type="component" value="Unassembled WGS sequence"/>
</dbReference>
<protein>
    <submittedName>
        <fullName evidence="1">Sigma-70 family RNA polymerase sigma factor</fullName>
    </submittedName>
</protein>
<organism evidence="1 2">
    <name type="scientific">Splendidivirga corallicola</name>
    <dbReference type="NCBI Taxonomy" id="3051826"/>
    <lineage>
        <taxon>Bacteria</taxon>
        <taxon>Pseudomonadati</taxon>
        <taxon>Bacteroidota</taxon>
        <taxon>Cytophagia</taxon>
        <taxon>Cytophagales</taxon>
        <taxon>Splendidivirgaceae</taxon>
        <taxon>Splendidivirga</taxon>
    </lineage>
</organism>
<evidence type="ECO:0000313" key="1">
    <source>
        <dbReference type="EMBL" id="MDN5204526.1"/>
    </source>
</evidence>
<dbReference type="InterPro" id="IPR013325">
    <property type="entry name" value="RNA_pol_sigma_r2"/>
</dbReference>